<dbReference type="Proteomes" id="UP000239663">
    <property type="component" value="Unassembled WGS sequence"/>
</dbReference>
<dbReference type="OrthoDB" id="2970807at2"/>
<sequence>MFYIYFETESRLLHEGTKYNIEVPTRAMQDEIASDLEKYGEVFNVQKLNEPVSEYPVLTPETYKRNI</sequence>
<dbReference type="EMBL" id="PKOZ01000001">
    <property type="protein sequence ID" value="PQD96605.1"/>
    <property type="molecule type" value="Genomic_DNA"/>
</dbReference>
<dbReference type="AlphaFoldDB" id="A0A2S7N3P2"/>
<evidence type="ECO:0000313" key="2">
    <source>
        <dbReference type="Proteomes" id="UP000239663"/>
    </source>
</evidence>
<organism evidence="1 2">
    <name type="scientific">Pradoshia eiseniae</name>
    <dbReference type="NCBI Taxonomy" id="2064768"/>
    <lineage>
        <taxon>Bacteria</taxon>
        <taxon>Bacillati</taxon>
        <taxon>Bacillota</taxon>
        <taxon>Bacilli</taxon>
        <taxon>Bacillales</taxon>
        <taxon>Bacillaceae</taxon>
        <taxon>Pradoshia</taxon>
    </lineage>
</organism>
<evidence type="ECO:0000313" key="1">
    <source>
        <dbReference type="EMBL" id="PQD96605.1"/>
    </source>
</evidence>
<gene>
    <name evidence="1" type="ORF">CYL18_01535</name>
</gene>
<comment type="caution">
    <text evidence="1">The sequence shown here is derived from an EMBL/GenBank/DDBJ whole genome shotgun (WGS) entry which is preliminary data.</text>
</comment>
<name>A0A2S7N3P2_9BACI</name>
<accession>A0A2S7N3P2</accession>
<proteinExistence type="predicted"/>
<keyword evidence="2" id="KW-1185">Reference proteome</keyword>
<reference evidence="1 2" key="1">
    <citation type="submission" date="2017-12" db="EMBL/GenBank/DDBJ databases">
        <title>Taxonomic description and draft genome of Pradoshia cofamensis Gen. nov., sp. nov., a thermotolerant bacillale isolated from anterior gut of earthworm Eisenia fetida.</title>
        <authorList>
            <person name="Saha T."/>
            <person name="Chakraborty R."/>
        </authorList>
    </citation>
    <scope>NUCLEOTIDE SEQUENCE [LARGE SCALE GENOMIC DNA]</scope>
    <source>
        <strain evidence="1 2">EAG3</strain>
    </source>
</reference>
<protein>
    <submittedName>
        <fullName evidence="1">Uncharacterized protein</fullName>
    </submittedName>
</protein>
<dbReference type="RefSeq" id="WP_104847702.1">
    <property type="nucleotide sequence ID" value="NZ_PKOZ01000001.1"/>
</dbReference>